<dbReference type="RefSeq" id="WP_344971506.1">
    <property type="nucleotide sequence ID" value="NZ_BAABDD010000010.1"/>
</dbReference>
<dbReference type="SUPFAM" id="SSF56317">
    <property type="entry name" value="Carbon-nitrogen hydrolase"/>
    <property type="match status" value="1"/>
</dbReference>
<feature type="domain" description="CN hydrolase" evidence="2">
    <location>
        <begin position="66"/>
        <end position="306"/>
    </location>
</feature>
<protein>
    <submittedName>
        <fullName evidence="3">Carbon-nitrogen hydrolase family protein</fullName>
    </submittedName>
</protein>
<dbReference type="PROSITE" id="PS50263">
    <property type="entry name" value="CN_HYDROLASE"/>
    <property type="match status" value="1"/>
</dbReference>
<evidence type="ECO:0000256" key="1">
    <source>
        <dbReference type="ARBA" id="ARBA00010613"/>
    </source>
</evidence>
<dbReference type="CDD" id="cd07581">
    <property type="entry name" value="nitrilase_3"/>
    <property type="match status" value="1"/>
</dbReference>
<accession>A0ABP7FR96</accession>
<proteinExistence type="inferred from homology"/>
<keyword evidence="3" id="KW-0378">Hydrolase</keyword>
<organism evidence="3 4">
    <name type="scientific">Salinactinospora qingdaonensis</name>
    <dbReference type="NCBI Taxonomy" id="702744"/>
    <lineage>
        <taxon>Bacteria</taxon>
        <taxon>Bacillati</taxon>
        <taxon>Actinomycetota</taxon>
        <taxon>Actinomycetes</taxon>
        <taxon>Streptosporangiales</taxon>
        <taxon>Nocardiopsidaceae</taxon>
        <taxon>Salinactinospora</taxon>
    </lineage>
</organism>
<evidence type="ECO:0000259" key="2">
    <source>
        <dbReference type="PROSITE" id="PS50263"/>
    </source>
</evidence>
<comment type="caution">
    <text evidence="3">The sequence shown here is derived from an EMBL/GenBank/DDBJ whole genome shotgun (WGS) entry which is preliminary data.</text>
</comment>
<dbReference type="InterPro" id="IPR003010">
    <property type="entry name" value="C-N_Hydrolase"/>
</dbReference>
<dbReference type="Proteomes" id="UP001500908">
    <property type="component" value="Unassembled WGS sequence"/>
</dbReference>
<dbReference type="InterPro" id="IPR001110">
    <property type="entry name" value="UPF0012_CS"/>
</dbReference>
<dbReference type="GO" id="GO:0016787">
    <property type="term" value="F:hydrolase activity"/>
    <property type="evidence" value="ECO:0007669"/>
    <property type="project" value="UniProtKB-KW"/>
</dbReference>
<evidence type="ECO:0000313" key="4">
    <source>
        <dbReference type="Proteomes" id="UP001500908"/>
    </source>
</evidence>
<dbReference type="PANTHER" id="PTHR23088">
    <property type="entry name" value="NITRILASE-RELATED"/>
    <property type="match status" value="1"/>
</dbReference>
<gene>
    <name evidence="3" type="ORF">GCM10022402_26690</name>
</gene>
<sequence length="330" mass="34917">MGEILAVAAVVGPERTAPACVDVPATPLRGAPRARAVYVCDDGPQGQESGDPVNRIGPGRGRVTTVHVAVAQFAPGEDKDENLAGARALVAEAAERGAGVVVLPEYTMFTVPRTDHRLIDAAEPLTGAFVSGVRGLAREHGVHVVAGVNEASEEDKRVHNTLLAVDPSGEIVATYRKLHLYDAFGFTESAVIRPGEISAPETFTVDSVTLGMQTCYDLRFPEVTRRIVDAGADVLLLPAAWVPGPLKEDHWRTLVRARAIENTMYVAAAGQHAPTGAGSSMVVDPMGVTVAALGEQTGVAVGEISTERIGDVRSRNPALRLRRFRVVPSE</sequence>
<name>A0ABP7FR96_9ACTN</name>
<dbReference type="Pfam" id="PF00795">
    <property type="entry name" value="CN_hydrolase"/>
    <property type="match status" value="1"/>
</dbReference>
<evidence type="ECO:0000313" key="3">
    <source>
        <dbReference type="EMBL" id="GAA3745758.1"/>
    </source>
</evidence>
<keyword evidence="4" id="KW-1185">Reference proteome</keyword>
<comment type="similarity">
    <text evidence="1">Belongs to the carbon-nitrogen hydrolase superfamily. NIT1/NIT2 family.</text>
</comment>
<dbReference type="InterPro" id="IPR036526">
    <property type="entry name" value="C-N_Hydrolase_sf"/>
</dbReference>
<dbReference type="EMBL" id="BAABDD010000010">
    <property type="protein sequence ID" value="GAA3745758.1"/>
    <property type="molecule type" value="Genomic_DNA"/>
</dbReference>
<dbReference type="Gene3D" id="3.60.110.10">
    <property type="entry name" value="Carbon-nitrogen hydrolase"/>
    <property type="match status" value="1"/>
</dbReference>
<reference evidence="4" key="1">
    <citation type="journal article" date="2019" name="Int. J. Syst. Evol. Microbiol.">
        <title>The Global Catalogue of Microorganisms (GCM) 10K type strain sequencing project: providing services to taxonomists for standard genome sequencing and annotation.</title>
        <authorList>
            <consortium name="The Broad Institute Genomics Platform"/>
            <consortium name="The Broad Institute Genome Sequencing Center for Infectious Disease"/>
            <person name="Wu L."/>
            <person name="Ma J."/>
        </authorList>
    </citation>
    <scope>NUCLEOTIDE SEQUENCE [LARGE SCALE GENOMIC DNA]</scope>
    <source>
        <strain evidence="4">JCM 17137</strain>
    </source>
</reference>
<dbReference type="PANTHER" id="PTHR23088:SF27">
    <property type="entry name" value="DEAMINATED GLUTATHIONE AMIDASE"/>
    <property type="match status" value="1"/>
</dbReference>
<dbReference type="PROSITE" id="PS01227">
    <property type="entry name" value="UPF0012"/>
    <property type="match status" value="1"/>
</dbReference>